<reference evidence="1 2" key="1">
    <citation type="journal article" date="2023" name="Plants (Basel)">
        <title>Bridging the Gap: Combining Genomics and Transcriptomics Approaches to Understand Stylosanthes scabra, an Orphan Legume from the Brazilian Caatinga.</title>
        <authorList>
            <person name="Ferreira-Neto J.R.C."/>
            <person name="da Silva M.D."/>
            <person name="Binneck E."/>
            <person name="de Melo N.F."/>
            <person name="da Silva R.H."/>
            <person name="de Melo A.L.T.M."/>
            <person name="Pandolfi V."/>
            <person name="Bustamante F.O."/>
            <person name="Brasileiro-Vidal A.C."/>
            <person name="Benko-Iseppon A.M."/>
        </authorList>
    </citation>
    <scope>NUCLEOTIDE SEQUENCE [LARGE SCALE GENOMIC DNA]</scope>
    <source>
        <tissue evidence="1">Leaves</tissue>
    </source>
</reference>
<sequence>MARTMPIARYCRKPARQPAGPHCYFGSPYVNTVMGIDSLLSKSTFVRKKAQRIDFVAERIDSLGLCYISAELLSSKPSNSFLPRPISTILKHFLNLKTYFENLFSEIIFIVQNQSYGSPKFAQKHVFLLKTSPKTFLGLSPQFNAPRALISKTPPHV</sequence>
<dbReference type="EMBL" id="JASCZI010091360">
    <property type="protein sequence ID" value="MED6150070.1"/>
    <property type="molecule type" value="Genomic_DNA"/>
</dbReference>
<organism evidence="1 2">
    <name type="scientific">Stylosanthes scabra</name>
    <dbReference type="NCBI Taxonomy" id="79078"/>
    <lineage>
        <taxon>Eukaryota</taxon>
        <taxon>Viridiplantae</taxon>
        <taxon>Streptophyta</taxon>
        <taxon>Embryophyta</taxon>
        <taxon>Tracheophyta</taxon>
        <taxon>Spermatophyta</taxon>
        <taxon>Magnoliopsida</taxon>
        <taxon>eudicotyledons</taxon>
        <taxon>Gunneridae</taxon>
        <taxon>Pentapetalae</taxon>
        <taxon>rosids</taxon>
        <taxon>fabids</taxon>
        <taxon>Fabales</taxon>
        <taxon>Fabaceae</taxon>
        <taxon>Papilionoideae</taxon>
        <taxon>50 kb inversion clade</taxon>
        <taxon>dalbergioids sensu lato</taxon>
        <taxon>Dalbergieae</taxon>
        <taxon>Pterocarpus clade</taxon>
        <taxon>Stylosanthes</taxon>
    </lineage>
</organism>
<comment type="caution">
    <text evidence="1">The sequence shown here is derived from an EMBL/GenBank/DDBJ whole genome shotgun (WGS) entry which is preliminary data.</text>
</comment>
<proteinExistence type="predicted"/>
<name>A0ABU6TNP9_9FABA</name>
<dbReference type="Proteomes" id="UP001341840">
    <property type="component" value="Unassembled WGS sequence"/>
</dbReference>
<evidence type="ECO:0000313" key="2">
    <source>
        <dbReference type="Proteomes" id="UP001341840"/>
    </source>
</evidence>
<evidence type="ECO:0000313" key="1">
    <source>
        <dbReference type="EMBL" id="MED6150070.1"/>
    </source>
</evidence>
<protein>
    <submittedName>
        <fullName evidence="1">Uncharacterized protein</fullName>
    </submittedName>
</protein>
<keyword evidence="2" id="KW-1185">Reference proteome</keyword>
<gene>
    <name evidence="1" type="ORF">PIB30_068632</name>
</gene>
<accession>A0ABU6TNP9</accession>